<dbReference type="PANTHER" id="PTHR36540:SF1">
    <property type="entry name" value="PYRIMIDINE_PURINE NUCLEOSIDE PHOSPHORYLASE"/>
    <property type="match status" value="1"/>
</dbReference>
<dbReference type="RefSeq" id="WP_042582165.1">
    <property type="nucleotide sequence ID" value="NZ_JXQQ01000097.1"/>
</dbReference>
<gene>
    <name evidence="3" type="primary">ppnP</name>
    <name evidence="4" type="ORF">RT97_28225</name>
</gene>
<comment type="catalytic activity">
    <reaction evidence="3">
        <text>cytidine + phosphate = cytosine + alpha-D-ribose 1-phosphate</text>
        <dbReference type="Rhea" id="RHEA:52540"/>
        <dbReference type="ChEBI" id="CHEBI:16040"/>
        <dbReference type="ChEBI" id="CHEBI:17562"/>
        <dbReference type="ChEBI" id="CHEBI:43474"/>
        <dbReference type="ChEBI" id="CHEBI:57720"/>
        <dbReference type="EC" id="2.4.2.2"/>
    </reaction>
</comment>
<dbReference type="Pfam" id="PF06865">
    <property type="entry name" value="Ppnp"/>
    <property type="match status" value="1"/>
</dbReference>
<evidence type="ECO:0000256" key="3">
    <source>
        <dbReference type="HAMAP-Rule" id="MF_01537"/>
    </source>
</evidence>
<reference evidence="4 5" key="1">
    <citation type="submission" date="2014-12" db="EMBL/GenBank/DDBJ databases">
        <title>16Stimator: statistical estimation of ribosomal gene copy numbers from draft genome assemblies.</title>
        <authorList>
            <person name="Perisin M.A."/>
            <person name="Vetter M."/>
            <person name="Gilbert J.A."/>
            <person name="Bergelson J."/>
        </authorList>
    </citation>
    <scope>NUCLEOTIDE SEQUENCE [LARGE SCALE GENOMIC DNA]</scope>
    <source>
        <strain evidence="4 5">MEDvA23</strain>
    </source>
</reference>
<dbReference type="EC" id="2.4.2.1" evidence="3"/>
<dbReference type="EMBL" id="JXQQ01000097">
    <property type="protein sequence ID" value="KIQ20541.1"/>
    <property type="molecule type" value="Genomic_DNA"/>
</dbReference>
<dbReference type="SUPFAM" id="SSF51182">
    <property type="entry name" value="RmlC-like cupins"/>
    <property type="match status" value="1"/>
</dbReference>
<organism evidence="4 5">
    <name type="scientific">Variovorax paradoxus</name>
    <dbReference type="NCBI Taxonomy" id="34073"/>
    <lineage>
        <taxon>Bacteria</taxon>
        <taxon>Pseudomonadati</taxon>
        <taxon>Pseudomonadota</taxon>
        <taxon>Betaproteobacteria</taxon>
        <taxon>Burkholderiales</taxon>
        <taxon>Comamonadaceae</taxon>
        <taxon>Variovorax</taxon>
    </lineage>
</organism>
<dbReference type="Proteomes" id="UP000032067">
    <property type="component" value="Unassembled WGS sequence"/>
</dbReference>
<name>A0A0D0LKK7_VARPD</name>
<evidence type="ECO:0000256" key="2">
    <source>
        <dbReference type="ARBA" id="ARBA00022679"/>
    </source>
</evidence>
<comment type="caution">
    <text evidence="4">The sequence shown here is derived from an EMBL/GenBank/DDBJ whole genome shotgun (WGS) entry which is preliminary data.</text>
</comment>
<comment type="catalytic activity">
    <reaction evidence="3">
        <text>thymidine + phosphate = 2-deoxy-alpha-D-ribose 1-phosphate + thymine</text>
        <dbReference type="Rhea" id="RHEA:16037"/>
        <dbReference type="ChEBI" id="CHEBI:17748"/>
        <dbReference type="ChEBI" id="CHEBI:17821"/>
        <dbReference type="ChEBI" id="CHEBI:43474"/>
        <dbReference type="ChEBI" id="CHEBI:57259"/>
        <dbReference type="EC" id="2.4.2.2"/>
    </reaction>
</comment>
<dbReference type="HAMAP" id="MF_01537">
    <property type="entry name" value="Nucleos_phosphorylase_PpnP"/>
    <property type="match status" value="1"/>
</dbReference>
<accession>A0A0D0LKK7</accession>
<comment type="catalytic activity">
    <reaction evidence="3">
        <text>guanosine + phosphate = alpha-D-ribose 1-phosphate + guanine</text>
        <dbReference type="Rhea" id="RHEA:13233"/>
        <dbReference type="ChEBI" id="CHEBI:16235"/>
        <dbReference type="ChEBI" id="CHEBI:16750"/>
        <dbReference type="ChEBI" id="CHEBI:43474"/>
        <dbReference type="ChEBI" id="CHEBI:57720"/>
        <dbReference type="EC" id="2.4.2.1"/>
    </reaction>
</comment>
<dbReference type="EC" id="2.4.2.2" evidence="3"/>
<dbReference type="GO" id="GO:0004850">
    <property type="term" value="F:uridine phosphorylase activity"/>
    <property type="evidence" value="ECO:0007669"/>
    <property type="project" value="RHEA"/>
</dbReference>
<dbReference type="PANTHER" id="PTHR36540">
    <property type="entry name" value="PYRIMIDINE/PURINE NUCLEOSIDE PHOSPHORYLASE"/>
    <property type="match status" value="1"/>
</dbReference>
<evidence type="ECO:0000256" key="1">
    <source>
        <dbReference type="ARBA" id="ARBA00022676"/>
    </source>
</evidence>
<sequence length="108" mass="11301">MTTITETLNSAAVATKANVYFDGKCVSHGLTLADGTKKSVGVILPSTLTFNTGAPEIMEGTSGSCEYLLAGTTEWVASGPGQKFNVPGNSSFQIRVTGEPYSYICHFG</sequence>
<comment type="catalytic activity">
    <reaction evidence="3">
        <text>a purine D-ribonucleoside + phosphate = a purine nucleobase + alpha-D-ribose 1-phosphate</text>
        <dbReference type="Rhea" id="RHEA:19805"/>
        <dbReference type="ChEBI" id="CHEBI:26386"/>
        <dbReference type="ChEBI" id="CHEBI:43474"/>
        <dbReference type="ChEBI" id="CHEBI:57720"/>
        <dbReference type="ChEBI" id="CHEBI:142355"/>
        <dbReference type="EC" id="2.4.2.1"/>
    </reaction>
</comment>
<dbReference type="GO" id="GO:0005829">
    <property type="term" value="C:cytosol"/>
    <property type="evidence" value="ECO:0007669"/>
    <property type="project" value="TreeGrafter"/>
</dbReference>
<evidence type="ECO:0000313" key="4">
    <source>
        <dbReference type="EMBL" id="KIQ20541.1"/>
    </source>
</evidence>
<dbReference type="CDD" id="cd20296">
    <property type="entry name" value="cupin_PpnP-like"/>
    <property type="match status" value="1"/>
</dbReference>
<comment type="catalytic activity">
    <reaction evidence="3">
        <text>uridine + phosphate = alpha-D-ribose 1-phosphate + uracil</text>
        <dbReference type="Rhea" id="RHEA:24388"/>
        <dbReference type="ChEBI" id="CHEBI:16704"/>
        <dbReference type="ChEBI" id="CHEBI:17568"/>
        <dbReference type="ChEBI" id="CHEBI:43474"/>
        <dbReference type="ChEBI" id="CHEBI:57720"/>
        <dbReference type="EC" id="2.4.2.2"/>
    </reaction>
</comment>
<comment type="similarity">
    <text evidence="3">Belongs to the nucleoside phosphorylase PpnP family.</text>
</comment>
<proteinExistence type="inferred from homology"/>
<keyword evidence="2 3" id="KW-0808">Transferase</keyword>
<dbReference type="OrthoDB" id="9793848at2"/>
<dbReference type="AlphaFoldDB" id="A0A0D0LKK7"/>
<dbReference type="InterPro" id="IPR009664">
    <property type="entry name" value="Ppnp"/>
</dbReference>
<evidence type="ECO:0000313" key="5">
    <source>
        <dbReference type="Proteomes" id="UP000032067"/>
    </source>
</evidence>
<dbReference type="GO" id="GO:0047975">
    <property type="term" value="F:guanosine phosphorylase activity"/>
    <property type="evidence" value="ECO:0007669"/>
    <property type="project" value="RHEA"/>
</dbReference>
<dbReference type="GO" id="GO:0004731">
    <property type="term" value="F:purine-nucleoside phosphorylase activity"/>
    <property type="evidence" value="ECO:0007669"/>
    <property type="project" value="UniProtKB-UniRule"/>
</dbReference>
<dbReference type="Gene3D" id="2.60.120.10">
    <property type="entry name" value="Jelly Rolls"/>
    <property type="match status" value="1"/>
</dbReference>
<keyword evidence="1 3" id="KW-0328">Glycosyltransferase</keyword>
<comment type="function">
    <text evidence="3">Catalyzes the phosphorolysis of diverse nucleosides, yielding D-ribose 1-phosphate and the respective free bases. Can use uridine, adenosine, guanosine, cytidine, thymidine, inosine and xanthosine as substrates. Also catalyzes the reverse reactions.</text>
</comment>
<dbReference type="GO" id="GO:0009032">
    <property type="term" value="F:thymidine phosphorylase activity"/>
    <property type="evidence" value="ECO:0007669"/>
    <property type="project" value="RHEA"/>
</dbReference>
<comment type="catalytic activity">
    <reaction evidence="3">
        <text>adenosine + phosphate = alpha-D-ribose 1-phosphate + adenine</text>
        <dbReference type="Rhea" id="RHEA:27642"/>
        <dbReference type="ChEBI" id="CHEBI:16335"/>
        <dbReference type="ChEBI" id="CHEBI:16708"/>
        <dbReference type="ChEBI" id="CHEBI:43474"/>
        <dbReference type="ChEBI" id="CHEBI:57720"/>
        <dbReference type="EC" id="2.4.2.1"/>
    </reaction>
</comment>
<comment type="catalytic activity">
    <reaction evidence="3">
        <text>xanthosine + phosphate = alpha-D-ribose 1-phosphate + xanthine</text>
        <dbReference type="Rhea" id="RHEA:27638"/>
        <dbReference type="ChEBI" id="CHEBI:17712"/>
        <dbReference type="ChEBI" id="CHEBI:18107"/>
        <dbReference type="ChEBI" id="CHEBI:43474"/>
        <dbReference type="ChEBI" id="CHEBI:57720"/>
        <dbReference type="EC" id="2.4.2.1"/>
    </reaction>
</comment>
<protein>
    <recommendedName>
        <fullName evidence="3">Pyrimidine/purine nucleoside phosphorylase</fullName>
        <ecNumber evidence="3">2.4.2.1</ecNumber>
        <ecNumber evidence="3">2.4.2.2</ecNumber>
    </recommendedName>
    <alternativeName>
        <fullName evidence="3">Adenosine phosphorylase</fullName>
    </alternativeName>
    <alternativeName>
        <fullName evidence="3">Cytidine phosphorylase</fullName>
    </alternativeName>
    <alternativeName>
        <fullName evidence="3">Guanosine phosphorylase</fullName>
    </alternativeName>
    <alternativeName>
        <fullName evidence="3">Inosine phosphorylase</fullName>
    </alternativeName>
    <alternativeName>
        <fullName evidence="3">Thymidine phosphorylase</fullName>
    </alternativeName>
    <alternativeName>
        <fullName evidence="3">Uridine phosphorylase</fullName>
    </alternativeName>
    <alternativeName>
        <fullName evidence="3">Xanthosine phosphorylase</fullName>
    </alternativeName>
</protein>
<comment type="catalytic activity">
    <reaction evidence="3">
        <text>inosine + phosphate = alpha-D-ribose 1-phosphate + hypoxanthine</text>
        <dbReference type="Rhea" id="RHEA:27646"/>
        <dbReference type="ChEBI" id="CHEBI:17368"/>
        <dbReference type="ChEBI" id="CHEBI:17596"/>
        <dbReference type="ChEBI" id="CHEBI:43474"/>
        <dbReference type="ChEBI" id="CHEBI:57720"/>
        <dbReference type="EC" id="2.4.2.1"/>
    </reaction>
</comment>
<dbReference type="InterPro" id="IPR011051">
    <property type="entry name" value="RmlC_Cupin_sf"/>
</dbReference>
<dbReference type="InterPro" id="IPR014710">
    <property type="entry name" value="RmlC-like_jellyroll"/>
</dbReference>